<proteinExistence type="predicted"/>
<protein>
    <submittedName>
        <fullName evidence="1">Uncharacterized protein</fullName>
    </submittedName>
</protein>
<keyword evidence="2" id="KW-1185">Reference proteome</keyword>
<evidence type="ECO:0000313" key="2">
    <source>
        <dbReference type="Proteomes" id="UP001164539"/>
    </source>
</evidence>
<dbReference type="Proteomes" id="UP001164539">
    <property type="component" value="Chromosome 4"/>
</dbReference>
<name>A0ACC1Y8T4_MELAZ</name>
<gene>
    <name evidence="1" type="ORF">OWV82_007634</name>
</gene>
<organism evidence="1 2">
    <name type="scientific">Melia azedarach</name>
    <name type="common">Chinaberry tree</name>
    <dbReference type="NCBI Taxonomy" id="155640"/>
    <lineage>
        <taxon>Eukaryota</taxon>
        <taxon>Viridiplantae</taxon>
        <taxon>Streptophyta</taxon>
        <taxon>Embryophyta</taxon>
        <taxon>Tracheophyta</taxon>
        <taxon>Spermatophyta</taxon>
        <taxon>Magnoliopsida</taxon>
        <taxon>eudicotyledons</taxon>
        <taxon>Gunneridae</taxon>
        <taxon>Pentapetalae</taxon>
        <taxon>rosids</taxon>
        <taxon>malvids</taxon>
        <taxon>Sapindales</taxon>
        <taxon>Meliaceae</taxon>
        <taxon>Melia</taxon>
    </lineage>
</organism>
<comment type="caution">
    <text evidence="1">The sequence shown here is derived from an EMBL/GenBank/DDBJ whole genome shotgun (WGS) entry which is preliminary data.</text>
</comment>
<reference evidence="1 2" key="1">
    <citation type="journal article" date="2023" name="Science">
        <title>Complex scaffold remodeling in plant triterpene biosynthesis.</title>
        <authorList>
            <person name="De La Pena R."/>
            <person name="Hodgson H."/>
            <person name="Liu J.C."/>
            <person name="Stephenson M.J."/>
            <person name="Martin A.C."/>
            <person name="Owen C."/>
            <person name="Harkess A."/>
            <person name="Leebens-Mack J."/>
            <person name="Jimenez L.E."/>
            <person name="Osbourn A."/>
            <person name="Sattely E.S."/>
        </authorList>
    </citation>
    <scope>NUCLEOTIDE SEQUENCE [LARGE SCALE GENOMIC DNA]</scope>
    <source>
        <strain evidence="2">cv. JPN11</strain>
        <tissue evidence="1">Leaf</tissue>
    </source>
</reference>
<dbReference type="EMBL" id="CM051397">
    <property type="protein sequence ID" value="KAJ4719697.1"/>
    <property type="molecule type" value="Genomic_DNA"/>
</dbReference>
<accession>A0ACC1Y8T4</accession>
<evidence type="ECO:0000313" key="1">
    <source>
        <dbReference type="EMBL" id="KAJ4719697.1"/>
    </source>
</evidence>
<sequence>MGFLQNKPLVNLDNNNSHLLPSFSVILSADIGNEFARWRAMAPEESDSSIAAKWSCDASRSRQSTEMNFNAATATSVHHHHHHHHNIAHIQPAFPDIIGKFAAASAVNNETQKQQ</sequence>